<dbReference type="OrthoDB" id="250721at2759"/>
<dbReference type="RefSeq" id="XP_029232255.1">
    <property type="nucleotide sequence ID" value="XM_029367626.1"/>
</dbReference>
<dbReference type="EMBL" id="MKKU01000018">
    <property type="protein sequence ID" value="RNF27049.1"/>
    <property type="molecule type" value="Genomic_DNA"/>
</dbReference>
<reference evidence="3 4" key="1">
    <citation type="journal article" date="2018" name="BMC Genomics">
        <title>Genomic comparison of Trypanosoma conorhini and Trypanosoma rangeli to Trypanosoma cruzi strains of high and low virulence.</title>
        <authorList>
            <person name="Bradwell K.R."/>
            <person name="Koparde V.N."/>
            <person name="Matveyev A.V."/>
            <person name="Serrano M.G."/>
            <person name="Alves J.M."/>
            <person name="Parikh H."/>
            <person name="Huang B."/>
            <person name="Lee V."/>
            <person name="Espinosa-Alvarez O."/>
            <person name="Ortiz P.A."/>
            <person name="Costa-Martins A.G."/>
            <person name="Teixeira M.M."/>
            <person name="Buck G.A."/>
        </authorList>
    </citation>
    <scope>NUCLEOTIDE SEQUENCE [LARGE SCALE GENOMIC DNA]</scope>
    <source>
        <strain evidence="3 4">025E</strain>
    </source>
</reference>
<sequence>MQWSASPCRVADSIDAICPNVLCPHRQAIGRERYTSMQLTAANRLLEEGQHYLSLKTERLEAEVKVKNEQLQQLDALARREAGRRAELEEEVAELRRKSHARCSAAYSNAVSQEAELARLHEERKLLVEQVLQLQSALNDMVRLNEALQCALRSNDIGASTLAPPLSQETPTSVPHCQSRSVLAPSAMPSSSSPATRAFVATSSHVDMPAVLKEDSVEVAKSTPAPTGDSKEVGKRPSSTDDKQRQECHLAMVSMQSAVSELASLQAFLNSLGEATSE</sequence>
<evidence type="ECO:0000256" key="2">
    <source>
        <dbReference type="SAM" id="MobiDB-lite"/>
    </source>
</evidence>
<dbReference type="AlphaFoldDB" id="A0A422QAR0"/>
<name>A0A422QAR0_9TRYP</name>
<evidence type="ECO:0000313" key="4">
    <source>
        <dbReference type="Proteomes" id="UP000284403"/>
    </source>
</evidence>
<comment type="caution">
    <text evidence="3">The sequence shown here is derived from an EMBL/GenBank/DDBJ whole genome shotgun (WGS) entry which is preliminary data.</text>
</comment>
<keyword evidence="4" id="KW-1185">Reference proteome</keyword>
<dbReference type="Proteomes" id="UP000284403">
    <property type="component" value="Unassembled WGS sequence"/>
</dbReference>
<feature type="compositionally biased region" description="Basic and acidic residues" evidence="2">
    <location>
        <begin position="229"/>
        <end position="245"/>
    </location>
</feature>
<feature type="region of interest" description="Disordered" evidence="2">
    <location>
        <begin position="216"/>
        <end position="245"/>
    </location>
</feature>
<evidence type="ECO:0000313" key="3">
    <source>
        <dbReference type="EMBL" id="RNF27049.1"/>
    </source>
</evidence>
<proteinExistence type="predicted"/>
<dbReference type="GeneID" id="40314297"/>
<protein>
    <submittedName>
        <fullName evidence="3">Uncharacterized protein</fullName>
    </submittedName>
</protein>
<feature type="coiled-coil region" evidence="1">
    <location>
        <begin position="57"/>
        <end position="137"/>
    </location>
</feature>
<keyword evidence="1" id="KW-0175">Coiled coil</keyword>
<gene>
    <name evidence="3" type="ORF">Tco025E_00686</name>
</gene>
<evidence type="ECO:0000256" key="1">
    <source>
        <dbReference type="SAM" id="Coils"/>
    </source>
</evidence>
<accession>A0A422QAR0</accession>
<organism evidence="3 4">
    <name type="scientific">Trypanosoma conorhini</name>
    <dbReference type="NCBI Taxonomy" id="83891"/>
    <lineage>
        <taxon>Eukaryota</taxon>
        <taxon>Discoba</taxon>
        <taxon>Euglenozoa</taxon>
        <taxon>Kinetoplastea</taxon>
        <taxon>Metakinetoplastina</taxon>
        <taxon>Trypanosomatida</taxon>
        <taxon>Trypanosomatidae</taxon>
        <taxon>Trypanosoma</taxon>
    </lineage>
</organism>